<feature type="chain" id="PRO_5045465988" evidence="8">
    <location>
        <begin position="21"/>
        <end position="623"/>
    </location>
</feature>
<keyword evidence="5 7" id="KW-1133">Transmembrane helix</keyword>
<evidence type="ECO:0000256" key="3">
    <source>
        <dbReference type="ARBA" id="ARBA00022475"/>
    </source>
</evidence>
<accession>A0ABY7WMF0</accession>
<comment type="subcellular location">
    <subcellularLocation>
        <location evidence="1">Cell membrane</location>
        <topology evidence="1">Multi-pass membrane protein</topology>
    </subcellularLocation>
</comment>
<evidence type="ECO:0000256" key="6">
    <source>
        <dbReference type="ARBA" id="ARBA00023136"/>
    </source>
</evidence>
<feature type="domain" description="Mechanosensitive ion channel MscS C-terminal" evidence="10">
    <location>
        <begin position="499"/>
        <end position="581"/>
    </location>
</feature>
<evidence type="ECO:0000313" key="12">
    <source>
        <dbReference type="Proteomes" id="UP001221558"/>
    </source>
</evidence>
<feature type="transmembrane region" description="Helical" evidence="7">
    <location>
        <begin position="216"/>
        <end position="237"/>
    </location>
</feature>
<dbReference type="InterPro" id="IPR045275">
    <property type="entry name" value="MscS_archaea/bacteria_type"/>
</dbReference>
<dbReference type="SUPFAM" id="SSF82689">
    <property type="entry name" value="Mechanosensitive channel protein MscS (YggB), C-terminal domain"/>
    <property type="match status" value="1"/>
</dbReference>
<evidence type="ECO:0000256" key="5">
    <source>
        <dbReference type="ARBA" id="ARBA00022989"/>
    </source>
</evidence>
<evidence type="ECO:0000256" key="4">
    <source>
        <dbReference type="ARBA" id="ARBA00022692"/>
    </source>
</evidence>
<dbReference type="PANTHER" id="PTHR30221">
    <property type="entry name" value="SMALL-CONDUCTANCE MECHANOSENSITIVE CHANNEL"/>
    <property type="match status" value="1"/>
</dbReference>
<dbReference type="PANTHER" id="PTHR30221:SF18">
    <property type="entry name" value="SLL0590 PROTEIN"/>
    <property type="match status" value="1"/>
</dbReference>
<dbReference type="EMBL" id="CP117880">
    <property type="protein sequence ID" value="WDF70787.1"/>
    <property type="molecule type" value="Genomic_DNA"/>
</dbReference>
<dbReference type="InterPro" id="IPR049278">
    <property type="entry name" value="MS_channel_C"/>
</dbReference>
<feature type="transmembrane region" description="Helical" evidence="7">
    <location>
        <begin position="275"/>
        <end position="304"/>
    </location>
</feature>
<gene>
    <name evidence="11" type="ORF">PQ465_10510</name>
</gene>
<dbReference type="Gene3D" id="3.30.70.100">
    <property type="match status" value="1"/>
</dbReference>
<dbReference type="InterPro" id="IPR011066">
    <property type="entry name" value="MscS_channel_C_sf"/>
</dbReference>
<dbReference type="InterPro" id="IPR006685">
    <property type="entry name" value="MscS_channel_2nd"/>
</dbReference>
<sequence>MKLSGLYFCMLFILSFSCHAAFGQQDTIRQDTSHQIGKKEVELDALRKQQYADSLHRARLEDQLLQVQRGDFEEKRKLLAEINILKSRDSILMARRRLKVDSLRNLNSGSPVIAFQDTLFKIYTAIGSYTAADRASAVASRIRVLTENMAFQTDSLKVTQNEDGWLLLWQEQIIASVNAQDALWANKTAEELALSYQQVIKDAIESQREQTSLPRLLKAVGLALLLLSSLILIIFSIGKFMHYLKRKTLLAKDRIFHGIKIRGYVLVTSSRQVRFVWIILAVFRWIFILLAIYLALPILLNLFPETEGYAPMLVGYFLSPLKKVATAVIAYFPNMITIFVICIVFHYLLKLLKFFARELQNEALTIPGFYKEWAIPTYQILRVLLLAFLLVVIFPYLPGSDSPIFKGISVFIGVLFTFSSAGALGNIVAGLLLTYMRSFSIGDRIKIGEVSGDIIEKSLLVTRVRTIKNEVISIPNAQILNSHTINYSADAQALGLIIHIDITLAYEIPWQDVHRLAKLAAAKTERLESDPAPFVLQNGLHDFYVSYQLNAYTKHPNQQAFIYSELYKHVLDTFHAAGIEILSPHYHAVRDGSLRDIPSEHRGEDSHHDGIRLDINRKKDQKL</sequence>
<keyword evidence="6 7" id="KW-0472">Membrane</keyword>
<dbReference type="PROSITE" id="PS51257">
    <property type="entry name" value="PROKAR_LIPOPROTEIN"/>
    <property type="match status" value="1"/>
</dbReference>
<dbReference type="Gene3D" id="2.30.30.60">
    <property type="match status" value="1"/>
</dbReference>
<dbReference type="SUPFAM" id="SSF50182">
    <property type="entry name" value="Sm-like ribonucleoproteins"/>
    <property type="match status" value="1"/>
</dbReference>
<proteinExistence type="inferred from homology"/>
<feature type="transmembrane region" description="Helical" evidence="7">
    <location>
        <begin position="380"/>
        <end position="398"/>
    </location>
</feature>
<organism evidence="11 12">
    <name type="scientific">Sphingobacterium oryzagri</name>
    <dbReference type="NCBI Taxonomy" id="3025669"/>
    <lineage>
        <taxon>Bacteria</taxon>
        <taxon>Pseudomonadati</taxon>
        <taxon>Bacteroidota</taxon>
        <taxon>Sphingobacteriia</taxon>
        <taxon>Sphingobacteriales</taxon>
        <taxon>Sphingobacteriaceae</taxon>
        <taxon>Sphingobacterium</taxon>
    </lineage>
</organism>
<protein>
    <submittedName>
        <fullName evidence="11">Mechanosensitive ion channel</fullName>
    </submittedName>
</protein>
<keyword evidence="3" id="KW-1003">Cell membrane</keyword>
<keyword evidence="4 7" id="KW-0812">Transmembrane</keyword>
<feature type="transmembrane region" description="Helical" evidence="7">
    <location>
        <begin position="410"/>
        <end position="436"/>
    </location>
</feature>
<keyword evidence="12" id="KW-1185">Reference proteome</keyword>
<name>A0ABY7WMF0_9SPHI</name>
<dbReference type="RefSeq" id="WP_274269491.1">
    <property type="nucleotide sequence ID" value="NZ_CP117880.1"/>
</dbReference>
<evidence type="ECO:0000256" key="2">
    <source>
        <dbReference type="ARBA" id="ARBA00008017"/>
    </source>
</evidence>
<dbReference type="InterPro" id="IPR010920">
    <property type="entry name" value="LSM_dom_sf"/>
</dbReference>
<evidence type="ECO:0000313" key="11">
    <source>
        <dbReference type="EMBL" id="WDF70787.1"/>
    </source>
</evidence>
<reference evidence="11 12" key="1">
    <citation type="submission" date="2023-02" db="EMBL/GenBank/DDBJ databases">
        <title>Genome sequence of Sphingobacterium sp. KACC 22765.</title>
        <authorList>
            <person name="Kim S."/>
            <person name="Heo J."/>
            <person name="Kwon S.-W."/>
        </authorList>
    </citation>
    <scope>NUCLEOTIDE SEQUENCE [LARGE SCALE GENOMIC DNA]</scope>
    <source>
        <strain evidence="11 12">KACC 22765</strain>
    </source>
</reference>
<feature type="domain" description="Mechanosensitive ion channel MscS" evidence="9">
    <location>
        <begin position="424"/>
        <end position="488"/>
    </location>
</feature>
<dbReference type="Proteomes" id="UP001221558">
    <property type="component" value="Chromosome"/>
</dbReference>
<dbReference type="Pfam" id="PF21082">
    <property type="entry name" value="MS_channel_3rd"/>
    <property type="match status" value="1"/>
</dbReference>
<evidence type="ECO:0000256" key="1">
    <source>
        <dbReference type="ARBA" id="ARBA00004651"/>
    </source>
</evidence>
<feature type="signal peptide" evidence="8">
    <location>
        <begin position="1"/>
        <end position="20"/>
    </location>
</feature>
<dbReference type="InterPro" id="IPR023408">
    <property type="entry name" value="MscS_beta-dom_sf"/>
</dbReference>
<feature type="transmembrane region" description="Helical" evidence="7">
    <location>
        <begin position="324"/>
        <end position="349"/>
    </location>
</feature>
<evidence type="ECO:0000256" key="8">
    <source>
        <dbReference type="SAM" id="SignalP"/>
    </source>
</evidence>
<dbReference type="Pfam" id="PF00924">
    <property type="entry name" value="MS_channel_2nd"/>
    <property type="match status" value="1"/>
</dbReference>
<keyword evidence="8" id="KW-0732">Signal</keyword>
<evidence type="ECO:0000259" key="10">
    <source>
        <dbReference type="Pfam" id="PF21082"/>
    </source>
</evidence>
<comment type="similarity">
    <text evidence="2">Belongs to the MscS (TC 1.A.23) family.</text>
</comment>
<evidence type="ECO:0000256" key="7">
    <source>
        <dbReference type="SAM" id="Phobius"/>
    </source>
</evidence>
<evidence type="ECO:0000259" key="9">
    <source>
        <dbReference type="Pfam" id="PF00924"/>
    </source>
</evidence>